<dbReference type="RefSeq" id="WP_133417060.1">
    <property type="nucleotide sequence ID" value="NZ_SCWD01000001.1"/>
</dbReference>
<protein>
    <submittedName>
        <fullName evidence="1">Sigma-70 family RNA polymerase sigma factor</fullName>
    </submittedName>
</protein>
<name>A0A9Q8CJI0_9STAP</name>
<sequence>MIGLFIMDVSGSTAYNNTEEISEKLQQLEHAIKEWTRPLNRSYVNFRMGDELFFVCDAPGSMLMLAYYIKLSWPLKSQTLKFGLTIGDSTLPDEDYEHWNNPIIKKARLALDSIKTNEQVDLCLDAPEASMINHVLFYYLTDILQQLTDIQREVLLNSLAFPVQRELAVHMDRSFSTVSTHLKKARSRQLALIEEELLHFSPETVNEEMRHHIRQTLQEVFQ</sequence>
<gene>
    <name evidence="1" type="ORF">ERX40_03250</name>
</gene>
<proteinExistence type="predicted"/>
<dbReference type="EMBL" id="SCWD01000001">
    <property type="protein sequence ID" value="TDM04199.1"/>
    <property type="molecule type" value="Genomic_DNA"/>
</dbReference>
<dbReference type="AlphaFoldDB" id="A0A9Q8CJI0"/>
<evidence type="ECO:0000313" key="2">
    <source>
        <dbReference type="Proteomes" id="UP000295280"/>
    </source>
</evidence>
<dbReference type="InterPro" id="IPR013324">
    <property type="entry name" value="RNA_pol_sigma_r3/r4-like"/>
</dbReference>
<dbReference type="OrthoDB" id="2417235at2"/>
<dbReference type="SUPFAM" id="SSF88659">
    <property type="entry name" value="Sigma3 and sigma4 domains of RNA polymerase sigma factors"/>
    <property type="match status" value="1"/>
</dbReference>
<evidence type="ECO:0000313" key="1">
    <source>
        <dbReference type="EMBL" id="TDM04199.1"/>
    </source>
</evidence>
<organism evidence="1 2">
    <name type="scientific">Macrococcus carouselicus</name>
    <dbReference type="NCBI Taxonomy" id="69969"/>
    <lineage>
        <taxon>Bacteria</taxon>
        <taxon>Bacillati</taxon>
        <taxon>Bacillota</taxon>
        <taxon>Bacilli</taxon>
        <taxon>Bacillales</taxon>
        <taxon>Staphylococcaceae</taxon>
        <taxon>Macrococcus</taxon>
    </lineage>
</organism>
<dbReference type="Proteomes" id="UP000295280">
    <property type="component" value="Unassembled WGS sequence"/>
</dbReference>
<accession>A0A9Q8CJI0</accession>
<keyword evidence="2" id="KW-1185">Reference proteome</keyword>
<comment type="caution">
    <text evidence="1">The sequence shown here is derived from an EMBL/GenBank/DDBJ whole genome shotgun (WGS) entry which is preliminary data.</text>
</comment>
<reference evidence="1 2" key="1">
    <citation type="submission" date="2019-01" db="EMBL/GenBank/DDBJ databases">
        <title>Draft genome sequences of the type strains of six Macrococcus species.</title>
        <authorList>
            <person name="Mazhar S."/>
            <person name="Altermann E."/>
            <person name="Hill C."/>
            <person name="Mcauliffe O."/>
        </authorList>
    </citation>
    <scope>NUCLEOTIDE SEQUENCE [LARGE SCALE GENOMIC DNA]</scope>
    <source>
        <strain evidence="1 2">ATCC 51828</strain>
    </source>
</reference>